<proteinExistence type="predicted"/>
<dbReference type="EMBL" id="OK499991">
    <property type="protein sequence ID" value="UGO50666.1"/>
    <property type="molecule type" value="Genomic_DNA"/>
</dbReference>
<sequence>MLSRVATWYLRKRKKSVIIGFETTGGEVKSLNQDTYYFDNEFDHNTTIKNYDDSTFLVPQGKFKIKITSHSKQNKT</sequence>
<evidence type="ECO:0000313" key="1">
    <source>
        <dbReference type="EMBL" id="UGO50666.1"/>
    </source>
</evidence>
<organism evidence="1 2">
    <name type="scientific">Bacillus phage vB_BanS_Sophrita</name>
    <dbReference type="NCBI Taxonomy" id="2894790"/>
    <lineage>
        <taxon>Viruses</taxon>
        <taxon>Duplodnaviria</taxon>
        <taxon>Heunggongvirae</taxon>
        <taxon>Uroviricota</taxon>
        <taxon>Caudoviricetes</taxon>
        <taxon>Joanripponvirinae</taxon>
        <taxon>Sophritavirus</taxon>
        <taxon>Sophritavirus sophrita</taxon>
    </lineage>
</organism>
<evidence type="ECO:0000313" key="2">
    <source>
        <dbReference type="Proteomes" id="UP000827460"/>
    </source>
</evidence>
<dbReference type="Proteomes" id="UP000827460">
    <property type="component" value="Segment"/>
</dbReference>
<gene>
    <name evidence="1" type="ORF">SOPHRITA_75</name>
</gene>
<name>A0AAE8YVA5_9CAUD</name>
<reference evidence="1" key="1">
    <citation type="submission" date="2021-10" db="EMBL/GenBank/DDBJ databases">
        <authorList>
            <person name="Lavering E.D."/>
            <person name="James R."/>
            <person name="Fairholm J.D."/>
            <person name="Ogilvie B.H."/>
            <person name="Thurgood T.L."/>
            <person name="Robison R.A."/>
            <person name="Grose J.H."/>
        </authorList>
    </citation>
    <scope>NUCLEOTIDE SEQUENCE</scope>
</reference>
<keyword evidence="2" id="KW-1185">Reference proteome</keyword>
<accession>A0AAE8YVA5</accession>
<protein>
    <submittedName>
        <fullName evidence="1">Uncharacterized protein</fullName>
    </submittedName>
</protein>